<evidence type="ECO:0000313" key="2">
    <source>
        <dbReference type="EMBL" id="GGR27767.1"/>
    </source>
</evidence>
<gene>
    <name evidence="2" type="ORF">GCM10010196_21840</name>
</gene>
<dbReference type="InterPro" id="IPR015424">
    <property type="entry name" value="PyrdxlP-dep_Trfase"/>
</dbReference>
<proteinExistence type="predicted"/>
<organism evidence="2 3">
    <name type="scientific">Agromyces mediolanus</name>
    <name type="common">Corynebacterium mediolanum</name>
    <dbReference type="NCBI Taxonomy" id="41986"/>
    <lineage>
        <taxon>Bacteria</taxon>
        <taxon>Bacillati</taxon>
        <taxon>Actinomycetota</taxon>
        <taxon>Actinomycetes</taxon>
        <taxon>Micrococcales</taxon>
        <taxon>Microbacteriaceae</taxon>
        <taxon>Agromyces</taxon>
    </lineage>
</organism>
<accession>A0A918CJR3</accession>
<keyword evidence="2" id="KW-0808">Transferase</keyword>
<dbReference type="InterPro" id="IPR000192">
    <property type="entry name" value="Aminotrans_V_dom"/>
</dbReference>
<dbReference type="Pfam" id="PF00266">
    <property type="entry name" value="Aminotran_5"/>
    <property type="match status" value="1"/>
</dbReference>
<evidence type="ECO:0000259" key="1">
    <source>
        <dbReference type="Pfam" id="PF00266"/>
    </source>
</evidence>
<dbReference type="Proteomes" id="UP000610303">
    <property type="component" value="Unassembled WGS sequence"/>
</dbReference>
<name>A0A918CJR3_AGRME</name>
<dbReference type="RefSeq" id="WP_189085390.1">
    <property type="nucleotide sequence ID" value="NZ_BMRJ01000002.1"/>
</dbReference>
<dbReference type="Gene3D" id="3.90.1150.10">
    <property type="entry name" value="Aspartate Aminotransferase, domain 1"/>
    <property type="match status" value="1"/>
</dbReference>
<dbReference type="PANTHER" id="PTHR43586">
    <property type="entry name" value="CYSTEINE DESULFURASE"/>
    <property type="match status" value="1"/>
</dbReference>
<dbReference type="EMBL" id="BMRJ01000002">
    <property type="protein sequence ID" value="GGR27767.1"/>
    <property type="molecule type" value="Genomic_DNA"/>
</dbReference>
<sequence>MTPEEFRASFPALERWAWLDTPGSAPAAAPVAAALRRAIDGQLAGDFDWGDWDAASERARVRFAAWCGVPRESVATLGSLAEAAATVARFRPAGVALLAADEFQSLLLPFVAEAGRDPRRPVGLVPVEAGESRSDALLERIRPGVSLVAVSETTTLDGERIDLAALRERASEVGAELFVNATQSLGVLRSPIPAAAPDYLAVHGYKWMLAPRGAAWLVAAPAAAVQLEAIAPGWKTAEGAEGLFGGRPQLGGGLARCDTSQAWLSWIGAEAALGLLARLDPLAIEERALELAELFEREALELGAVPARTGAGSHIRVVRVARPERLAARLAEADVRARVTGDRLRIGVHGFNDLRDIERVLAAIRAA</sequence>
<dbReference type="AlphaFoldDB" id="A0A918CJR3"/>
<keyword evidence="3" id="KW-1185">Reference proteome</keyword>
<feature type="domain" description="Aminotransferase class V" evidence="1">
    <location>
        <begin position="55"/>
        <end position="298"/>
    </location>
</feature>
<reference evidence="2" key="2">
    <citation type="submission" date="2020-09" db="EMBL/GenBank/DDBJ databases">
        <authorList>
            <person name="Sun Q."/>
            <person name="Ohkuma M."/>
        </authorList>
    </citation>
    <scope>NUCLEOTIDE SEQUENCE</scope>
    <source>
        <strain evidence="2">JCM 3346</strain>
    </source>
</reference>
<dbReference type="InterPro" id="IPR015421">
    <property type="entry name" value="PyrdxlP-dep_Trfase_major"/>
</dbReference>
<dbReference type="PANTHER" id="PTHR43586:SF21">
    <property type="entry name" value="PYRIDOXAL PHOSPHATE (PLP)-DEPENDENT ASPARTATE AMINOTRANSFERASE SUPERFAMILY"/>
    <property type="match status" value="1"/>
</dbReference>
<dbReference type="InterPro" id="IPR015422">
    <property type="entry name" value="PyrdxlP-dep_Trfase_small"/>
</dbReference>
<dbReference type="Gene3D" id="3.40.640.10">
    <property type="entry name" value="Type I PLP-dependent aspartate aminotransferase-like (Major domain)"/>
    <property type="match status" value="1"/>
</dbReference>
<comment type="caution">
    <text evidence="2">The sequence shown here is derived from an EMBL/GenBank/DDBJ whole genome shotgun (WGS) entry which is preliminary data.</text>
</comment>
<evidence type="ECO:0000313" key="3">
    <source>
        <dbReference type="Proteomes" id="UP000610303"/>
    </source>
</evidence>
<dbReference type="SUPFAM" id="SSF53383">
    <property type="entry name" value="PLP-dependent transferases"/>
    <property type="match status" value="1"/>
</dbReference>
<reference evidence="2" key="1">
    <citation type="journal article" date="2014" name="Int. J. Syst. Evol. Microbiol.">
        <title>Complete genome sequence of Corynebacterium casei LMG S-19264T (=DSM 44701T), isolated from a smear-ripened cheese.</title>
        <authorList>
            <consortium name="US DOE Joint Genome Institute (JGI-PGF)"/>
            <person name="Walter F."/>
            <person name="Albersmeier A."/>
            <person name="Kalinowski J."/>
            <person name="Ruckert C."/>
        </authorList>
    </citation>
    <scope>NUCLEOTIDE SEQUENCE</scope>
    <source>
        <strain evidence="2">JCM 3346</strain>
    </source>
</reference>
<protein>
    <submittedName>
        <fullName evidence="2">Aminotransferase class V</fullName>
    </submittedName>
</protein>
<keyword evidence="2" id="KW-0032">Aminotransferase</keyword>
<dbReference type="GO" id="GO:0008483">
    <property type="term" value="F:transaminase activity"/>
    <property type="evidence" value="ECO:0007669"/>
    <property type="project" value="UniProtKB-KW"/>
</dbReference>